<accession>A0A7W3LQP2</accession>
<gene>
    <name evidence="2" type="ORF">HNR61_004179</name>
</gene>
<keyword evidence="1" id="KW-0812">Transmembrane</keyword>
<keyword evidence="1" id="KW-0472">Membrane</keyword>
<dbReference type="AlphaFoldDB" id="A0A7W3LQP2"/>
<comment type="caution">
    <text evidence="2">The sequence shown here is derived from an EMBL/GenBank/DDBJ whole genome shotgun (WGS) entry which is preliminary data.</text>
</comment>
<reference evidence="2 3" key="1">
    <citation type="submission" date="2020-08" db="EMBL/GenBank/DDBJ databases">
        <title>Genomic Encyclopedia of Type Strains, Phase IV (KMG-IV): sequencing the most valuable type-strain genomes for metagenomic binning, comparative biology and taxonomic classification.</title>
        <authorList>
            <person name="Goeker M."/>
        </authorList>
    </citation>
    <scope>NUCLEOTIDE SEQUENCE [LARGE SCALE GENOMIC DNA]</scope>
    <source>
        <strain evidence="2 3">DSM 44197</strain>
    </source>
</reference>
<evidence type="ECO:0000256" key="1">
    <source>
        <dbReference type="SAM" id="Phobius"/>
    </source>
</evidence>
<organism evidence="2 3">
    <name type="scientific">Actinomadura namibiensis</name>
    <dbReference type="NCBI Taxonomy" id="182080"/>
    <lineage>
        <taxon>Bacteria</taxon>
        <taxon>Bacillati</taxon>
        <taxon>Actinomycetota</taxon>
        <taxon>Actinomycetes</taxon>
        <taxon>Streptosporangiales</taxon>
        <taxon>Thermomonosporaceae</taxon>
        <taxon>Actinomadura</taxon>
    </lineage>
</organism>
<proteinExistence type="predicted"/>
<keyword evidence="3" id="KW-1185">Reference proteome</keyword>
<feature type="transmembrane region" description="Helical" evidence="1">
    <location>
        <begin position="19"/>
        <end position="43"/>
    </location>
</feature>
<dbReference type="Proteomes" id="UP000572680">
    <property type="component" value="Unassembled WGS sequence"/>
</dbReference>
<protein>
    <submittedName>
        <fullName evidence="2">Uncharacterized protein</fullName>
    </submittedName>
</protein>
<evidence type="ECO:0000313" key="2">
    <source>
        <dbReference type="EMBL" id="MBA8952533.1"/>
    </source>
</evidence>
<keyword evidence="1" id="KW-1133">Transmembrane helix</keyword>
<sequence length="234" mass="26011">MGAAETPANAGDQKEPGKWAMACGCLVMLLGVGLIGGLVWAVVSFLRWDPPVPYSEAATQKVVQPSPKCYTITVPPLPKEKRLDRRAKLEYDARRDAVGMTCDTDVKVACPDDCVVTYKGKQATIAVLNQGCTSWGTIRSCKYRLEPRAYFVTTRHLHNAFWGRTDRERREGHHVRCDTIPGDAEVIPPTPKETGGEGVKLRYRCHTRNPGSITYSYAVWTKDGSTFTFEEIDD</sequence>
<name>A0A7W3LQP2_ACTNM</name>
<dbReference type="EMBL" id="JACJIA010000005">
    <property type="protein sequence ID" value="MBA8952533.1"/>
    <property type="molecule type" value="Genomic_DNA"/>
</dbReference>
<dbReference type="RefSeq" id="WP_182844818.1">
    <property type="nucleotide sequence ID" value="NZ_BAAALP010000005.1"/>
</dbReference>
<evidence type="ECO:0000313" key="3">
    <source>
        <dbReference type="Proteomes" id="UP000572680"/>
    </source>
</evidence>